<dbReference type="Proteomes" id="UP000276133">
    <property type="component" value="Unassembled WGS sequence"/>
</dbReference>
<organism evidence="8 9">
    <name type="scientific">Brachionus plicatilis</name>
    <name type="common">Marine rotifer</name>
    <name type="synonym">Brachionus muelleri</name>
    <dbReference type="NCBI Taxonomy" id="10195"/>
    <lineage>
        <taxon>Eukaryota</taxon>
        <taxon>Metazoa</taxon>
        <taxon>Spiralia</taxon>
        <taxon>Gnathifera</taxon>
        <taxon>Rotifera</taxon>
        <taxon>Eurotatoria</taxon>
        <taxon>Monogononta</taxon>
        <taxon>Pseudotrocha</taxon>
        <taxon>Ploima</taxon>
        <taxon>Brachionidae</taxon>
        <taxon>Brachionus</taxon>
    </lineage>
</organism>
<dbReference type="EMBL" id="REGN01004334">
    <property type="protein sequence ID" value="RNA17968.1"/>
    <property type="molecule type" value="Genomic_DNA"/>
</dbReference>
<evidence type="ECO:0000256" key="6">
    <source>
        <dbReference type="SAM" id="Phobius"/>
    </source>
</evidence>
<dbReference type="InterPro" id="IPR036116">
    <property type="entry name" value="FN3_sf"/>
</dbReference>
<protein>
    <submittedName>
        <fullName evidence="8">G-coupled receptor-like protein</fullName>
    </submittedName>
</protein>
<keyword evidence="8" id="KW-0675">Receptor</keyword>
<feature type="transmembrane region" description="Helical" evidence="6">
    <location>
        <begin position="940"/>
        <end position="961"/>
    </location>
</feature>
<keyword evidence="4 6" id="KW-0472">Membrane</keyword>
<keyword evidence="5" id="KW-1015">Disulfide bond</keyword>
<dbReference type="PROSITE" id="PS50221">
    <property type="entry name" value="GAIN_B"/>
    <property type="match status" value="1"/>
</dbReference>
<evidence type="ECO:0000313" key="9">
    <source>
        <dbReference type="Proteomes" id="UP000276133"/>
    </source>
</evidence>
<dbReference type="Gene3D" id="1.20.1070.10">
    <property type="entry name" value="Rhodopsin 7-helix transmembrane proteins"/>
    <property type="match status" value="1"/>
</dbReference>
<evidence type="ECO:0000259" key="7">
    <source>
        <dbReference type="PROSITE" id="PS50221"/>
    </source>
</evidence>
<evidence type="ECO:0000256" key="2">
    <source>
        <dbReference type="ARBA" id="ARBA00022692"/>
    </source>
</evidence>
<comment type="caution">
    <text evidence="8">The sequence shown here is derived from an EMBL/GenBank/DDBJ whole genome shotgun (WGS) entry which is preliminary data.</text>
</comment>
<dbReference type="InterPro" id="IPR013783">
    <property type="entry name" value="Ig-like_fold"/>
</dbReference>
<dbReference type="SUPFAM" id="SSF49265">
    <property type="entry name" value="Fibronectin type III"/>
    <property type="match status" value="1"/>
</dbReference>
<dbReference type="InterPro" id="IPR053066">
    <property type="entry name" value="ADGR_G7"/>
</dbReference>
<evidence type="ECO:0000313" key="8">
    <source>
        <dbReference type="EMBL" id="RNA17968.1"/>
    </source>
</evidence>
<dbReference type="SMART" id="SM00303">
    <property type="entry name" value="GPS"/>
    <property type="match status" value="1"/>
</dbReference>
<dbReference type="Pfam" id="PF01825">
    <property type="entry name" value="GPS"/>
    <property type="match status" value="1"/>
</dbReference>
<dbReference type="InterPro" id="IPR046338">
    <property type="entry name" value="GAIN_dom_sf"/>
</dbReference>
<comment type="subcellular location">
    <subcellularLocation>
        <location evidence="1">Membrane</location>
    </subcellularLocation>
</comment>
<gene>
    <name evidence="8" type="ORF">BpHYR1_017444</name>
</gene>
<dbReference type="Gene3D" id="3.40.50.300">
    <property type="entry name" value="P-loop containing nucleotide triphosphate hydrolases"/>
    <property type="match status" value="1"/>
</dbReference>
<feature type="transmembrane region" description="Helical" evidence="6">
    <location>
        <begin position="985"/>
        <end position="1011"/>
    </location>
</feature>
<sequence>MVDGNGTKNTLDKVVFDEEHCIYKWGYDFRRKYLNIGETLTSWCSDVKYSIFSNCLEVGRDFSTRASLLNHLVEKHCEVLPNNGQFLSDNWKTDPKPKTPSTSSTVIKHFELMASFIFCFALLALSKIASTLIDDLYPNSRISNFEILQLKFKWNATNKCDLTTLFRDNSVSFECMEVKDTLQISTEYLFVSSNASDEFKPLDFFLDLDILTEMRASFDDPDRNIFLEWHSQNNSFIFIGTNCIQGFSENNCSNVTDIHQSSLFIKFIEENDHSGIILSENIEIKYSNGWIKVENLDYELEDAFIRVFNETDILVDLPLTDNEVNVADFIDLPQQDLKVSLYGLFDLLNLLDRDEIALVQLNGKIFTNTKKPDPWVYYETNFTNSKIKLETGIKTLDEIEKYIKIDEINRKSANTIEVSWTSLLPKANYILNCSKKAAEVQIHFPQGVSKGQCSFNSTLSGHLIKVNLLAINLNLTYESSESSIFINPDPVKKIFVNKTTAYSAKLSWTPPDGQYDGFILNLIGPSSSILSLGPTDLSQNINYLLSNSIYTASISVRSNNLKSNRTEIEFKTNKTETVYELEIEELDEIIPLMPSESLIELADVTIDKFQTNNSSLTKQTLNKSSKIIQIIAETSENSAVILKMLDFSDTTFNQSDEFYENDFELSGRLSMSLEKLASKVDVSNFSNNNFASNYTNFYLKTKNILKSFTLSDLAFNINGTNNYSNFDDAYFESNNLKYDVYFNKDLIEDLLSKNTTPRLSFIAYNSQKFFKSSKVSELYQLEDCIKQTFLTFNVLSASSLQYLPPTNDLVNIIFPKQQIEEKCSTVNYTFKCVFWDYTLNNWSPEGCNYKGLEKNGKIIHKCNCSHLSHFAILFLPQGFRFPLAVEQTLIYVSICGICLSIFGLTITIGFDILIKILPSRFHRKIKSPGLENEKKIGKNYLILFRLWCLTLLVMNVIYLLFSFTKHEFDLYPFRKELDSKLSKCIAVGALFHFFLLSSFCFSASISYIQFLIAKNVFKTYRYLIIKSLLPSVIVPTSIVIGVILFNKNAYIRSDG</sequence>
<dbReference type="STRING" id="10195.A0A3M7R3Z8"/>
<keyword evidence="9" id="KW-1185">Reference proteome</keyword>
<keyword evidence="3 6" id="KW-1133">Transmembrane helix</keyword>
<evidence type="ECO:0000256" key="5">
    <source>
        <dbReference type="ARBA" id="ARBA00023157"/>
    </source>
</evidence>
<name>A0A3M7R3Z8_BRAPC</name>
<feature type="transmembrane region" description="Helical" evidence="6">
    <location>
        <begin position="889"/>
        <end position="914"/>
    </location>
</feature>
<evidence type="ECO:0000256" key="4">
    <source>
        <dbReference type="ARBA" id="ARBA00023136"/>
    </source>
</evidence>
<dbReference type="InterPro" id="IPR003961">
    <property type="entry name" value="FN3_dom"/>
</dbReference>
<evidence type="ECO:0000256" key="3">
    <source>
        <dbReference type="ARBA" id="ARBA00022989"/>
    </source>
</evidence>
<dbReference type="AlphaFoldDB" id="A0A3M7R3Z8"/>
<dbReference type="InterPro" id="IPR027417">
    <property type="entry name" value="P-loop_NTPase"/>
</dbReference>
<dbReference type="Gene3D" id="2.60.220.50">
    <property type="match status" value="1"/>
</dbReference>
<evidence type="ECO:0000256" key="1">
    <source>
        <dbReference type="ARBA" id="ARBA00004370"/>
    </source>
</evidence>
<dbReference type="InterPro" id="IPR000203">
    <property type="entry name" value="GPS"/>
</dbReference>
<dbReference type="OrthoDB" id="1100386at2759"/>
<dbReference type="CDD" id="cd00063">
    <property type="entry name" value="FN3"/>
    <property type="match status" value="1"/>
</dbReference>
<dbReference type="PANTHER" id="PTHR47767">
    <property type="entry name" value="ADHESION G PROTEIN-COUPLED RECEPTOR G7"/>
    <property type="match status" value="1"/>
</dbReference>
<accession>A0A3M7R3Z8</accession>
<feature type="domain" description="GAIN-B" evidence="7">
    <location>
        <begin position="706"/>
        <end position="880"/>
    </location>
</feature>
<proteinExistence type="predicted"/>
<reference evidence="8 9" key="1">
    <citation type="journal article" date="2018" name="Sci. Rep.">
        <title>Genomic signatures of local adaptation to the degree of environmental predictability in rotifers.</title>
        <authorList>
            <person name="Franch-Gras L."/>
            <person name="Hahn C."/>
            <person name="Garcia-Roger E.M."/>
            <person name="Carmona M.J."/>
            <person name="Serra M."/>
            <person name="Gomez A."/>
        </authorList>
    </citation>
    <scope>NUCLEOTIDE SEQUENCE [LARGE SCALE GENOMIC DNA]</scope>
    <source>
        <strain evidence="8">HYR1</strain>
    </source>
</reference>
<dbReference type="GO" id="GO:0016020">
    <property type="term" value="C:membrane"/>
    <property type="evidence" value="ECO:0007669"/>
    <property type="project" value="UniProtKB-SubCell"/>
</dbReference>
<feature type="transmembrane region" description="Helical" evidence="6">
    <location>
        <begin position="1023"/>
        <end position="1045"/>
    </location>
</feature>
<dbReference type="Gene3D" id="2.60.40.10">
    <property type="entry name" value="Immunoglobulins"/>
    <property type="match status" value="1"/>
</dbReference>
<keyword evidence="2 6" id="KW-0812">Transmembrane</keyword>
<dbReference type="InterPro" id="IPR057244">
    <property type="entry name" value="GAIN_B"/>
</dbReference>